<evidence type="ECO:0000313" key="1">
    <source>
        <dbReference type="EMBL" id="AUG88485.1"/>
    </source>
</evidence>
<evidence type="ECO:0000313" key="2">
    <source>
        <dbReference type="Proteomes" id="UP000240283"/>
    </source>
</evidence>
<reference evidence="1 2" key="1">
    <citation type="submission" date="2017-12" db="EMBL/GenBank/DDBJ databases">
        <title>Genomic analysis of a novel phage Vp_R1 lytic to Vibrio parahaemolyticus.</title>
        <authorList>
            <person name="Ren H."/>
            <person name="Li Z."/>
        </authorList>
    </citation>
    <scope>NUCLEOTIDE SEQUENCE [LARGE SCALE GENOMIC DNA]</scope>
</reference>
<organism evidence="1 2">
    <name type="scientific">Vibrio phage Vp_R1</name>
    <dbReference type="NCBI Taxonomy" id="2059867"/>
    <lineage>
        <taxon>Viruses</taxon>
        <taxon>Duplodnaviria</taxon>
        <taxon>Heunggongvirae</taxon>
        <taxon>Uroviricota</taxon>
        <taxon>Caudoviricetes</taxon>
        <taxon>Grimontviridae</taxon>
        <taxon>Dalianvirus</taxon>
        <taxon>Dalianvirus R1</taxon>
    </lineage>
</organism>
<sequence>MSKQDRIFDSRVTPSPDMIEEGELLLDFPKGQIFSKDLDNNLVRVSGANKVSELSDGPGDISSANNGDILSVDGGRLGYKNPNNTLGYIGDLTFVYPSGPSEGEFSVYGDSPGEIVDPSTITAVNISLSMAGSSGMPYMALENKTLIVTFFDSSQQSGSFYQGTILKGDVEAYGRFIQLNNVEALYNSGRNSNLESGKTYRVTLSESPIDTMTRFDVLGNQVWGIYQSNAVNPSPGNVNVTNSNFPGNNSLNFYLGTTSVPGSLTDQFDKISSGDYYLVFPSTDGFIRFEVNSVDISVNSGTTRALVSVTLVEGPTNVHLSKVSGFVTLDRKQSGGTAPTQEVITYPYLGEYRVVSRFDSSKDSPGNIYTQHGASSSNVYINPINQNGDDVFKYAKMFCDLSSTKRQLFLNIQKPDGSVIEVTGGAFFIDDYYISFDADVIVELTTGDLVKVGLSTGDKNPLGQGANYKKNDGSWNEFDQRGPSGLFGIGMHYLSENVPSGDGSDNLVPGSFQIDGTDGSDATFLLISHDNLIGQPIHHTLRYMVGEKFLVIVGQGAGDGVSPSDYRSYIGTVSVAGSEFRFDLEQDNSPNKGIASINRGFDYQLYLIPGSLLDLETVIPSGDYFLRPQLIDGEMGYRFQEFGTISPTSFGNTGDEFQEFSWDPGQGMLVIKSKTGTKYDNFDIIKINVNGAEARVYWQGAFSSYRSSTGDAVKVGQMIEDNLGNGLPVDISQG</sequence>
<dbReference type="Proteomes" id="UP000240283">
    <property type="component" value="Segment"/>
</dbReference>
<dbReference type="EMBL" id="MG603697">
    <property type="protein sequence ID" value="AUG88485.1"/>
    <property type="molecule type" value="Genomic_DNA"/>
</dbReference>
<name>A0A2H5BQ92_9CAUD</name>
<proteinExistence type="predicted"/>
<accession>A0A2H5BQ92</accession>
<protein>
    <submittedName>
        <fullName evidence="1">Uncharacterized protein</fullName>
    </submittedName>
</protein>
<keyword evidence="2" id="KW-1185">Reference proteome</keyword>
<gene>
    <name evidence="1" type="ORF">VPR_121</name>
</gene>